<dbReference type="InterPro" id="IPR011075">
    <property type="entry name" value="TetR_C"/>
</dbReference>
<keyword evidence="3" id="KW-0804">Transcription</keyword>
<dbReference type="EMBL" id="JANRHA010000003">
    <property type="protein sequence ID" value="MDG3014140.1"/>
    <property type="molecule type" value="Genomic_DNA"/>
</dbReference>
<keyword evidence="1" id="KW-0805">Transcription regulation</keyword>
<dbReference type="Proteomes" id="UP001152755">
    <property type="component" value="Unassembled WGS sequence"/>
</dbReference>
<dbReference type="Pfam" id="PF16859">
    <property type="entry name" value="TetR_C_11"/>
    <property type="match status" value="1"/>
</dbReference>
<dbReference type="GO" id="GO:0000976">
    <property type="term" value="F:transcription cis-regulatory region binding"/>
    <property type="evidence" value="ECO:0007669"/>
    <property type="project" value="TreeGrafter"/>
</dbReference>
<keyword evidence="7" id="KW-1185">Reference proteome</keyword>
<dbReference type="PANTHER" id="PTHR30055">
    <property type="entry name" value="HTH-TYPE TRANSCRIPTIONAL REGULATOR RUTR"/>
    <property type="match status" value="1"/>
</dbReference>
<dbReference type="InterPro" id="IPR009057">
    <property type="entry name" value="Homeodomain-like_sf"/>
</dbReference>
<evidence type="ECO:0000256" key="3">
    <source>
        <dbReference type="ARBA" id="ARBA00023163"/>
    </source>
</evidence>
<evidence type="ECO:0000256" key="4">
    <source>
        <dbReference type="PROSITE-ProRule" id="PRU00335"/>
    </source>
</evidence>
<evidence type="ECO:0000256" key="2">
    <source>
        <dbReference type="ARBA" id="ARBA00023125"/>
    </source>
</evidence>
<dbReference type="SUPFAM" id="SSF48498">
    <property type="entry name" value="Tetracyclin repressor-like, C-terminal domain"/>
    <property type="match status" value="1"/>
</dbReference>
<reference evidence="6" key="1">
    <citation type="submission" date="2022-08" db="EMBL/GenBank/DDBJ databases">
        <title>Genome analysis of Corynebacteriales strain.</title>
        <authorList>
            <person name="Lee S.D."/>
        </authorList>
    </citation>
    <scope>NUCLEOTIDE SEQUENCE</scope>
    <source>
        <strain evidence="6">D3-21</strain>
    </source>
</reference>
<dbReference type="Pfam" id="PF00440">
    <property type="entry name" value="TetR_N"/>
    <property type="match status" value="1"/>
</dbReference>
<dbReference type="Gene3D" id="1.10.357.10">
    <property type="entry name" value="Tetracycline Repressor, domain 2"/>
    <property type="match status" value="1"/>
</dbReference>
<dbReference type="SUPFAM" id="SSF46689">
    <property type="entry name" value="Homeodomain-like"/>
    <property type="match status" value="1"/>
</dbReference>
<evidence type="ECO:0000313" key="7">
    <source>
        <dbReference type="Proteomes" id="UP001152755"/>
    </source>
</evidence>
<dbReference type="AlphaFoldDB" id="A0A9X4LZA1"/>
<sequence>MSVTEPAAPGAGTRRKRGAVLEDTIRSAAYAELCDVGYAAFTVEGVAARARTGKASIYRRWPTRQELVLDALCAELPTPAQCGLEVEFDDSVATAEALRRVAMVISAVLASPAGAAMRAVKLESASDPDLARVVDERFQAPRRAVLLALLRRGVDRGEVREGAATQLVADVLPAMLLHRMLLQNEPVTGQDVAEIVEQVLIPLVAAR</sequence>
<keyword evidence="2 4" id="KW-0238">DNA-binding</keyword>
<accession>A0A9X4LZA1</accession>
<evidence type="ECO:0000256" key="1">
    <source>
        <dbReference type="ARBA" id="ARBA00023015"/>
    </source>
</evidence>
<proteinExistence type="predicted"/>
<gene>
    <name evidence="6" type="ORF">NVS88_06165</name>
</gene>
<dbReference type="GO" id="GO:0003700">
    <property type="term" value="F:DNA-binding transcription factor activity"/>
    <property type="evidence" value="ECO:0007669"/>
    <property type="project" value="TreeGrafter"/>
</dbReference>
<name>A0A9X4LZA1_9ACTN</name>
<dbReference type="PANTHER" id="PTHR30055:SF148">
    <property type="entry name" value="TETR-FAMILY TRANSCRIPTIONAL REGULATOR"/>
    <property type="match status" value="1"/>
</dbReference>
<dbReference type="InterPro" id="IPR001647">
    <property type="entry name" value="HTH_TetR"/>
</dbReference>
<feature type="DNA-binding region" description="H-T-H motif" evidence="4">
    <location>
        <begin position="42"/>
        <end position="61"/>
    </location>
</feature>
<dbReference type="InterPro" id="IPR036271">
    <property type="entry name" value="Tet_transcr_reg_TetR-rel_C_sf"/>
</dbReference>
<comment type="caution">
    <text evidence="6">The sequence shown here is derived from an EMBL/GenBank/DDBJ whole genome shotgun (WGS) entry which is preliminary data.</text>
</comment>
<evidence type="ECO:0000313" key="6">
    <source>
        <dbReference type="EMBL" id="MDG3014140.1"/>
    </source>
</evidence>
<dbReference type="InterPro" id="IPR050109">
    <property type="entry name" value="HTH-type_TetR-like_transc_reg"/>
</dbReference>
<feature type="domain" description="HTH tetR-type" evidence="5">
    <location>
        <begin position="19"/>
        <end position="79"/>
    </location>
</feature>
<protein>
    <submittedName>
        <fullName evidence="6">TetR/AcrR family transcriptional regulator</fullName>
    </submittedName>
</protein>
<organism evidence="6 7">
    <name type="scientific">Speluncibacter jeojiensis</name>
    <dbReference type="NCBI Taxonomy" id="2710754"/>
    <lineage>
        <taxon>Bacteria</taxon>
        <taxon>Bacillati</taxon>
        <taxon>Actinomycetota</taxon>
        <taxon>Actinomycetes</taxon>
        <taxon>Mycobacteriales</taxon>
        <taxon>Speluncibacteraceae</taxon>
        <taxon>Speluncibacter</taxon>
    </lineage>
</organism>
<dbReference type="RefSeq" id="WP_277832023.1">
    <property type="nucleotide sequence ID" value="NZ_JAAIVF010000002.1"/>
</dbReference>
<dbReference type="PROSITE" id="PS50977">
    <property type="entry name" value="HTH_TETR_2"/>
    <property type="match status" value="1"/>
</dbReference>
<evidence type="ECO:0000259" key="5">
    <source>
        <dbReference type="PROSITE" id="PS50977"/>
    </source>
</evidence>
<dbReference type="Gene3D" id="1.10.10.60">
    <property type="entry name" value="Homeodomain-like"/>
    <property type="match status" value="1"/>
</dbReference>